<protein>
    <submittedName>
        <fullName evidence="3">Stress response protein NhaX</fullName>
    </submittedName>
</protein>
<evidence type="ECO:0000313" key="4">
    <source>
        <dbReference type="Proteomes" id="UP000396788"/>
    </source>
</evidence>
<dbReference type="CDD" id="cd00293">
    <property type="entry name" value="USP-like"/>
    <property type="match status" value="1"/>
</dbReference>
<evidence type="ECO:0000259" key="2">
    <source>
        <dbReference type="Pfam" id="PF00582"/>
    </source>
</evidence>
<proteinExistence type="inferred from homology"/>
<evidence type="ECO:0000256" key="1">
    <source>
        <dbReference type="ARBA" id="ARBA00008791"/>
    </source>
</evidence>
<dbReference type="PANTHER" id="PTHR46268:SF6">
    <property type="entry name" value="UNIVERSAL STRESS PROTEIN UP12"/>
    <property type="match status" value="1"/>
</dbReference>
<reference evidence="3 4" key="1">
    <citation type="submission" date="2019-08" db="EMBL/GenBank/DDBJ databases">
        <authorList>
            <person name="Peeters C."/>
        </authorList>
    </citation>
    <scope>NUCLEOTIDE SEQUENCE [LARGE SCALE GENOMIC DNA]</scope>
    <source>
        <strain evidence="3 4">LMG 31107</strain>
    </source>
</reference>
<dbReference type="SUPFAM" id="SSF52402">
    <property type="entry name" value="Adenine nucleotide alpha hydrolases-like"/>
    <property type="match status" value="1"/>
</dbReference>
<organism evidence="3 4">
    <name type="scientific">Pandoraea cepalis</name>
    <dbReference type="NCBI Taxonomy" id="2508294"/>
    <lineage>
        <taxon>Bacteria</taxon>
        <taxon>Pseudomonadati</taxon>
        <taxon>Pseudomonadota</taxon>
        <taxon>Betaproteobacteria</taxon>
        <taxon>Burkholderiales</taxon>
        <taxon>Burkholderiaceae</taxon>
        <taxon>Pandoraea</taxon>
    </lineage>
</organism>
<accession>A0A5E4UJ88</accession>
<gene>
    <name evidence="3" type="primary">nhaX_3</name>
    <name evidence="3" type="ORF">PCE31107_02091</name>
</gene>
<dbReference type="PRINTS" id="PR01438">
    <property type="entry name" value="UNVRSLSTRESS"/>
</dbReference>
<dbReference type="Proteomes" id="UP000396788">
    <property type="component" value="Unassembled WGS sequence"/>
</dbReference>
<dbReference type="InterPro" id="IPR006015">
    <property type="entry name" value="Universal_stress_UspA"/>
</dbReference>
<dbReference type="Pfam" id="PF00582">
    <property type="entry name" value="Usp"/>
    <property type="match status" value="1"/>
</dbReference>
<sequence>MALASAVEGMQNKGEEIMYRNILVAFDASPPSETALTHAARLAKALGASLRVAYVEVDPALYFPLMAAALPSVAEMQNALNAETLAVREAALDILAREGVAADFATLPLMDSHMHIADRLLTEVRRVGADLVVTGSHGRRGLARVTLGSEANRLLQRADRPVLIIKSPAP</sequence>
<dbReference type="InterPro" id="IPR006016">
    <property type="entry name" value="UspA"/>
</dbReference>
<evidence type="ECO:0000313" key="3">
    <source>
        <dbReference type="EMBL" id="VVD99985.1"/>
    </source>
</evidence>
<dbReference type="EMBL" id="CABPRY010000003">
    <property type="protein sequence ID" value="VVD99985.1"/>
    <property type="molecule type" value="Genomic_DNA"/>
</dbReference>
<dbReference type="InterPro" id="IPR014729">
    <property type="entry name" value="Rossmann-like_a/b/a_fold"/>
</dbReference>
<dbReference type="AlphaFoldDB" id="A0A5E4UJ88"/>
<name>A0A5E4UJ88_9BURK</name>
<feature type="domain" description="UspA" evidence="2">
    <location>
        <begin position="18"/>
        <end position="166"/>
    </location>
</feature>
<dbReference type="Gene3D" id="3.40.50.620">
    <property type="entry name" value="HUPs"/>
    <property type="match status" value="1"/>
</dbReference>
<comment type="similarity">
    <text evidence="1">Belongs to the universal stress protein A family.</text>
</comment>
<dbReference type="PANTHER" id="PTHR46268">
    <property type="entry name" value="STRESS RESPONSE PROTEIN NHAX"/>
    <property type="match status" value="1"/>
</dbReference>